<name>A0ABS2KDW8_9GAMM</name>
<keyword evidence="2" id="KW-1185">Reference proteome</keyword>
<comment type="caution">
    <text evidence="1">The sequence shown here is derived from an EMBL/GenBank/DDBJ whole genome shotgun (WGS) entry which is preliminary data.</text>
</comment>
<reference evidence="1" key="1">
    <citation type="submission" date="2020-10" db="EMBL/GenBank/DDBJ databases">
        <title>Phylogeny of dyella-like bacteria.</title>
        <authorList>
            <person name="Fu J."/>
        </authorList>
    </citation>
    <scope>NUCLEOTIDE SEQUENCE</scope>
    <source>
        <strain evidence="1">DHON07</strain>
    </source>
</reference>
<organism evidence="1 2">
    <name type="scientific">Dyella mobilis</name>
    <dbReference type="NCBI Taxonomy" id="1849582"/>
    <lineage>
        <taxon>Bacteria</taxon>
        <taxon>Pseudomonadati</taxon>
        <taxon>Pseudomonadota</taxon>
        <taxon>Gammaproteobacteria</taxon>
        <taxon>Lysobacterales</taxon>
        <taxon>Rhodanobacteraceae</taxon>
        <taxon>Dyella</taxon>
    </lineage>
</organism>
<evidence type="ECO:0000313" key="1">
    <source>
        <dbReference type="EMBL" id="MBM7129367.1"/>
    </source>
</evidence>
<accession>A0ABS2KDW8</accession>
<dbReference type="EMBL" id="JADIKF010000037">
    <property type="protein sequence ID" value="MBM7129367.1"/>
    <property type="molecule type" value="Genomic_DNA"/>
</dbReference>
<gene>
    <name evidence="1" type="ORF">ISS99_07510</name>
</gene>
<sequence length="119" mass="13196">MAAQVVSRWRENRAGLPLVSVPFPDAQEAQCHANAERYVALHGGEVVRGWLIQHPDSWPQVYVRTHSVVRRLDGSASLVDPTLAARDLRGQAFFDHVGDAEVFDAIKLAYAELLLPLPD</sequence>
<dbReference type="RefSeq" id="WP_204630972.1">
    <property type="nucleotide sequence ID" value="NZ_BSOC01000004.1"/>
</dbReference>
<dbReference type="Proteomes" id="UP001430193">
    <property type="component" value="Unassembled WGS sequence"/>
</dbReference>
<proteinExistence type="predicted"/>
<protein>
    <submittedName>
        <fullName evidence="1">Uncharacterized protein</fullName>
    </submittedName>
</protein>
<evidence type="ECO:0000313" key="2">
    <source>
        <dbReference type="Proteomes" id="UP001430193"/>
    </source>
</evidence>